<accession>A0ABN1IUC9</accession>
<protein>
    <recommendedName>
        <fullName evidence="4">Lipoprotein</fullName>
    </recommendedName>
</protein>
<dbReference type="RefSeq" id="WP_343912447.1">
    <property type="nucleotide sequence ID" value="NZ_BAAAGE010000002.1"/>
</dbReference>
<keyword evidence="1" id="KW-0732">Signal</keyword>
<evidence type="ECO:0008006" key="4">
    <source>
        <dbReference type="Google" id="ProtNLM"/>
    </source>
</evidence>
<dbReference type="Proteomes" id="UP001501758">
    <property type="component" value="Unassembled WGS sequence"/>
</dbReference>
<comment type="caution">
    <text evidence="2">The sequence shown here is derived from an EMBL/GenBank/DDBJ whole genome shotgun (WGS) entry which is preliminary data.</text>
</comment>
<keyword evidence="3" id="KW-1185">Reference proteome</keyword>
<name>A0ABN1IUC9_9FLAO</name>
<sequence>MKNICLYLLFITFTASACSGDDVRANTDDPTPEPQNADVTNVSVTGETGSYTFSVEIRSPDLGCNQYADWWEVISEDGTLVYRRILAHSHVNEQPFTRSGGPVAITEGQIVYVRAHMNNNGYGTIVYKGSVANGFTQDTLEASFANQLASEEPLPNNCAF</sequence>
<dbReference type="PROSITE" id="PS51257">
    <property type="entry name" value="PROKAR_LIPOPROTEIN"/>
    <property type="match status" value="1"/>
</dbReference>
<proteinExistence type="predicted"/>
<gene>
    <name evidence="2" type="ORF">GCM10009430_22920</name>
</gene>
<feature type="signal peptide" evidence="1">
    <location>
        <begin position="1"/>
        <end position="17"/>
    </location>
</feature>
<evidence type="ECO:0000313" key="3">
    <source>
        <dbReference type="Proteomes" id="UP001501758"/>
    </source>
</evidence>
<reference evidence="2 3" key="1">
    <citation type="journal article" date="2019" name="Int. J. Syst. Evol. Microbiol.">
        <title>The Global Catalogue of Microorganisms (GCM) 10K type strain sequencing project: providing services to taxonomists for standard genome sequencing and annotation.</title>
        <authorList>
            <consortium name="The Broad Institute Genomics Platform"/>
            <consortium name="The Broad Institute Genome Sequencing Center for Infectious Disease"/>
            <person name="Wu L."/>
            <person name="Ma J."/>
        </authorList>
    </citation>
    <scope>NUCLEOTIDE SEQUENCE [LARGE SCALE GENOMIC DNA]</scope>
    <source>
        <strain evidence="2 3">JCM 15974</strain>
    </source>
</reference>
<evidence type="ECO:0000256" key="1">
    <source>
        <dbReference type="SAM" id="SignalP"/>
    </source>
</evidence>
<evidence type="ECO:0000313" key="2">
    <source>
        <dbReference type="EMBL" id="GAA0721532.1"/>
    </source>
</evidence>
<organism evidence="2 3">
    <name type="scientific">Aquimarina litoralis</name>
    <dbReference type="NCBI Taxonomy" id="584605"/>
    <lineage>
        <taxon>Bacteria</taxon>
        <taxon>Pseudomonadati</taxon>
        <taxon>Bacteroidota</taxon>
        <taxon>Flavobacteriia</taxon>
        <taxon>Flavobacteriales</taxon>
        <taxon>Flavobacteriaceae</taxon>
        <taxon>Aquimarina</taxon>
    </lineage>
</organism>
<dbReference type="EMBL" id="BAAAGE010000002">
    <property type="protein sequence ID" value="GAA0721532.1"/>
    <property type="molecule type" value="Genomic_DNA"/>
</dbReference>
<feature type="chain" id="PRO_5046455068" description="Lipoprotein" evidence="1">
    <location>
        <begin position="18"/>
        <end position="160"/>
    </location>
</feature>